<reference evidence="2" key="1">
    <citation type="submission" date="2015-01" db="EMBL/GenBank/DDBJ databases">
        <authorList>
            <person name="Paterson Steve"/>
        </authorList>
    </citation>
    <scope>NUCLEOTIDE SEQUENCE [LARGE SCALE GENOMIC DNA]</scope>
    <source>
        <strain evidence="2">OBR1</strain>
    </source>
</reference>
<dbReference type="Proteomes" id="UP000044377">
    <property type="component" value="Unassembled WGS sequence"/>
</dbReference>
<evidence type="ECO:0000313" key="1">
    <source>
        <dbReference type="EMBL" id="CPR15553.1"/>
    </source>
</evidence>
<proteinExistence type="predicted"/>
<dbReference type="PRINTS" id="PR01490">
    <property type="entry name" value="RTXTOXIND"/>
</dbReference>
<dbReference type="PANTHER" id="PTHR30386:SF28">
    <property type="entry name" value="EXPORTED PROTEIN"/>
    <property type="match status" value="1"/>
</dbReference>
<gene>
    <name evidence="1" type="ORF">BN1221_01578</name>
</gene>
<dbReference type="EMBL" id="CGIG01000001">
    <property type="protein sequence ID" value="CPR15553.1"/>
    <property type="molecule type" value="Genomic_DNA"/>
</dbReference>
<keyword evidence="2" id="KW-1185">Reference proteome</keyword>
<evidence type="ECO:0000313" key="2">
    <source>
        <dbReference type="Proteomes" id="UP000044377"/>
    </source>
</evidence>
<protein>
    <submittedName>
        <fullName evidence="1">Putative secretion permease</fullName>
    </submittedName>
</protein>
<name>A0A0G4JT96_9GAMM</name>
<dbReference type="PANTHER" id="PTHR30386">
    <property type="entry name" value="MEMBRANE FUSION SUBUNIT OF EMRAB-TOLC MULTIDRUG EFFLUX PUMP"/>
    <property type="match status" value="1"/>
</dbReference>
<dbReference type="InterPro" id="IPR050739">
    <property type="entry name" value="MFP"/>
</dbReference>
<dbReference type="GO" id="GO:0055085">
    <property type="term" value="P:transmembrane transport"/>
    <property type="evidence" value="ECO:0007669"/>
    <property type="project" value="InterPro"/>
</dbReference>
<dbReference type="AlphaFoldDB" id="A0A0G4JT96"/>
<dbReference type="STRING" id="1109412.BN1221_01578"/>
<organism evidence="1 2">
    <name type="scientific">Brenneria goodwinii</name>
    <dbReference type="NCBI Taxonomy" id="1109412"/>
    <lineage>
        <taxon>Bacteria</taxon>
        <taxon>Pseudomonadati</taxon>
        <taxon>Pseudomonadota</taxon>
        <taxon>Gammaproteobacteria</taxon>
        <taxon>Enterobacterales</taxon>
        <taxon>Pectobacteriaceae</taxon>
        <taxon>Brenneria</taxon>
    </lineage>
</organism>
<sequence>MTKGQALYQIDVSRTTTSGVVSKKQREDIERQISAIDRIIEKIRENKEVTLNMLKQQQISYKTALQHSSDVLKKAEEGLRIMKENMENYKVYQRKGLINKDQMTSQASLYYQQQNDLLGLSGQNEQNALQVLTLQGNIRTQEADFDNQIYQLEIQKNDLTRQITDVDAGSILVVSSPVDGRIDSLSVTPGQMIGTGDSLLQIIPGDTRSYVLVLWVPDSAVPYLSPGDRLNIRYDAFPAERFGQFPGKILFVSSTPASLQEMATYPGAPGRTADKPQTWYKVVVSPQSSQFRYRGKQLEAENGMKATSTLFLENRTLYQWLLSPLYDISTSAQGPVNGK</sequence>
<accession>A0A0G4JT96</accession>